<gene>
    <name evidence="2" type="ORF">PtA15_7A17</name>
</gene>
<name>A0ABY7CQ81_9BASI</name>
<dbReference type="EMBL" id="CP110427">
    <property type="protein sequence ID" value="WAQ86291.1"/>
    <property type="molecule type" value="Genomic_DNA"/>
</dbReference>
<dbReference type="RefSeq" id="XP_053021846.1">
    <property type="nucleotide sequence ID" value="XM_053170759.1"/>
</dbReference>
<feature type="compositionally biased region" description="Pro residues" evidence="1">
    <location>
        <begin position="59"/>
        <end position="72"/>
    </location>
</feature>
<evidence type="ECO:0000313" key="3">
    <source>
        <dbReference type="Proteomes" id="UP001164743"/>
    </source>
</evidence>
<evidence type="ECO:0000313" key="2">
    <source>
        <dbReference type="EMBL" id="WAQ86291.1"/>
    </source>
</evidence>
<feature type="region of interest" description="Disordered" evidence="1">
    <location>
        <begin position="54"/>
        <end position="79"/>
    </location>
</feature>
<keyword evidence="3" id="KW-1185">Reference proteome</keyword>
<protein>
    <submittedName>
        <fullName evidence="2">Uncharacterized protein</fullName>
    </submittedName>
</protein>
<sequence length="79" mass="8352">MEAVVAATALWRRVNAARSVGESVATPAWLVSGALLGWSRTEWCVTGARAVTDTLKYPGPRPARPGPAPARPTTPNNLQ</sequence>
<proteinExistence type="predicted"/>
<dbReference type="GeneID" id="77811643"/>
<accession>A0ABY7CQ81</accession>
<dbReference type="Proteomes" id="UP001164743">
    <property type="component" value="Chromosome 7A"/>
</dbReference>
<organism evidence="2 3">
    <name type="scientific">Puccinia triticina</name>
    <dbReference type="NCBI Taxonomy" id="208348"/>
    <lineage>
        <taxon>Eukaryota</taxon>
        <taxon>Fungi</taxon>
        <taxon>Dikarya</taxon>
        <taxon>Basidiomycota</taxon>
        <taxon>Pucciniomycotina</taxon>
        <taxon>Pucciniomycetes</taxon>
        <taxon>Pucciniales</taxon>
        <taxon>Pucciniaceae</taxon>
        <taxon>Puccinia</taxon>
    </lineage>
</organism>
<reference evidence="2" key="1">
    <citation type="submission" date="2022-10" db="EMBL/GenBank/DDBJ databases">
        <title>Puccinia triticina Genome sequencing and assembly.</title>
        <authorList>
            <person name="Li C."/>
        </authorList>
    </citation>
    <scope>NUCLEOTIDE SEQUENCE</scope>
    <source>
        <strain evidence="2">Pt15</strain>
    </source>
</reference>
<evidence type="ECO:0000256" key="1">
    <source>
        <dbReference type="SAM" id="MobiDB-lite"/>
    </source>
</evidence>